<dbReference type="SMART" id="SM00987">
    <property type="entry name" value="UreE_C"/>
    <property type="match status" value="1"/>
</dbReference>
<dbReference type="SUPFAM" id="SSF52141">
    <property type="entry name" value="Uracil-DNA glycosylase-like"/>
    <property type="match status" value="1"/>
</dbReference>
<dbReference type="Pfam" id="PF03167">
    <property type="entry name" value="UDG"/>
    <property type="match status" value="1"/>
</dbReference>
<keyword evidence="4" id="KW-0378">Hydrolase</keyword>
<keyword evidence="2" id="KW-0479">Metal-binding</keyword>
<evidence type="ECO:0000256" key="5">
    <source>
        <dbReference type="ARBA" id="ARBA00023004"/>
    </source>
</evidence>
<dbReference type="GO" id="GO:0051539">
    <property type="term" value="F:4 iron, 4 sulfur cluster binding"/>
    <property type="evidence" value="ECO:0007669"/>
    <property type="project" value="UniProtKB-KW"/>
</dbReference>
<dbReference type="RefSeq" id="WP_089201030.1">
    <property type="nucleotide sequence ID" value="NZ_NHRJ02000012.1"/>
</dbReference>
<dbReference type="GO" id="GO:0006281">
    <property type="term" value="P:DNA repair"/>
    <property type="evidence" value="ECO:0007669"/>
    <property type="project" value="UniProtKB-KW"/>
</dbReference>
<dbReference type="PANTHER" id="PTHR33693:SF1">
    <property type="entry name" value="TYPE-4 URACIL-DNA GLYCOSYLASE"/>
    <property type="match status" value="1"/>
</dbReference>
<evidence type="ECO:0000259" key="8">
    <source>
        <dbReference type="SMART" id="SM00986"/>
    </source>
</evidence>
<dbReference type="SMART" id="SM00986">
    <property type="entry name" value="UDG"/>
    <property type="match status" value="1"/>
</dbReference>
<keyword evidence="7" id="KW-0234">DNA repair</keyword>
<keyword evidence="6" id="KW-0411">Iron-sulfur</keyword>
<evidence type="ECO:0000313" key="9">
    <source>
        <dbReference type="EMBL" id="PZE19856.1"/>
    </source>
</evidence>
<protein>
    <submittedName>
        <fullName evidence="9">Uracil-DNA glycosylase</fullName>
    </submittedName>
</protein>
<dbReference type="InterPro" id="IPR051536">
    <property type="entry name" value="UDG_Type-4/5"/>
</dbReference>
<evidence type="ECO:0000256" key="3">
    <source>
        <dbReference type="ARBA" id="ARBA00022763"/>
    </source>
</evidence>
<comment type="caution">
    <text evidence="9">The sequence shown here is derived from an EMBL/GenBank/DDBJ whole genome shotgun (WGS) entry which is preliminary data.</text>
</comment>
<dbReference type="GO" id="GO:0097506">
    <property type="term" value="F:deaminated base DNA N-glycosylase activity"/>
    <property type="evidence" value="ECO:0007669"/>
    <property type="project" value="UniProtKB-ARBA"/>
</dbReference>
<proteinExistence type="predicted"/>
<evidence type="ECO:0000256" key="6">
    <source>
        <dbReference type="ARBA" id="ARBA00023014"/>
    </source>
</evidence>
<evidence type="ECO:0000256" key="4">
    <source>
        <dbReference type="ARBA" id="ARBA00022801"/>
    </source>
</evidence>
<evidence type="ECO:0000256" key="2">
    <source>
        <dbReference type="ARBA" id="ARBA00022723"/>
    </source>
</evidence>
<reference evidence="9" key="1">
    <citation type="submission" date="2018-06" db="EMBL/GenBank/DDBJ databases">
        <title>Paenibacillus xerothermodurans sp. nov. an extremely dry heat resistant spore forming bacterium isolated from the soil of Cape Canaveral, Florida.</title>
        <authorList>
            <person name="Seuylemezian A."/>
            <person name="Kaur N."/>
            <person name="Patil P."/>
            <person name="Patil P."/>
            <person name="Mayilraj S."/>
            <person name="Vaishampayan P."/>
        </authorList>
    </citation>
    <scope>NUCLEOTIDE SEQUENCE [LARGE SCALE GENOMIC DNA]</scope>
    <source>
        <strain evidence="9">ATCC 27380</strain>
    </source>
</reference>
<dbReference type="PANTHER" id="PTHR33693">
    <property type="entry name" value="TYPE-5 URACIL-DNA GLYCOSYLASE"/>
    <property type="match status" value="1"/>
</dbReference>
<gene>
    <name evidence="9" type="ORF">CBW46_016135</name>
</gene>
<evidence type="ECO:0000256" key="7">
    <source>
        <dbReference type="ARBA" id="ARBA00023204"/>
    </source>
</evidence>
<dbReference type="InterPro" id="IPR005122">
    <property type="entry name" value="Uracil-DNA_glycosylase-like"/>
</dbReference>
<keyword evidence="3" id="KW-0227">DNA damage</keyword>
<dbReference type="OrthoDB" id="5290748at2"/>
<keyword evidence="10" id="KW-1185">Reference proteome</keyword>
<accession>A0A2W1NQ63</accession>
<keyword evidence="1" id="KW-0004">4Fe-4S</keyword>
<dbReference type="Gene3D" id="3.40.470.10">
    <property type="entry name" value="Uracil-DNA glycosylase-like domain"/>
    <property type="match status" value="1"/>
</dbReference>
<dbReference type="Proteomes" id="UP000214746">
    <property type="component" value="Unassembled WGS sequence"/>
</dbReference>
<dbReference type="AlphaFoldDB" id="A0A2W1NQ63"/>
<sequence length="195" mass="22530">MRDDNQLLPEESAPAHALNCQDCIQAGLQHRIVWGEGRPNAKIMLLLDNPGAREDKHGNPWLCGTRDTLLTGLQQVHIDTTDVYVTYLLKRRPHRAYDKPLARRLCFQHLRDQIEAKRPLLLFAFGNTTVHFLFGDDERTDVKSMRGRWHEFGGIPTAVSYHPLAVRRRPAMMKHFIDDLILLSEQYRRCVLPDA</sequence>
<feature type="domain" description="Uracil-DNA glycosylase-like" evidence="8">
    <location>
        <begin position="34"/>
        <end position="181"/>
    </location>
</feature>
<keyword evidence="5" id="KW-0408">Iron</keyword>
<evidence type="ECO:0000313" key="10">
    <source>
        <dbReference type="Proteomes" id="UP000214746"/>
    </source>
</evidence>
<evidence type="ECO:0000256" key="1">
    <source>
        <dbReference type="ARBA" id="ARBA00022485"/>
    </source>
</evidence>
<dbReference type="GO" id="GO:0046872">
    <property type="term" value="F:metal ion binding"/>
    <property type="evidence" value="ECO:0007669"/>
    <property type="project" value="UniProtKB-KW"/>
</dbReference>
<name>A0A2W1NQ63_PAEXE</name>
<organism evidence="9 10">
    <name type="scientific">Paenibacillus xerothermodurans</name>
    <dbReference type="NCBI Taxonomy" id="1977292"/>
    <lineage>
        <taxon>Bacteria</taxon>
        <taxon>Bacillati</taxon>
        <taxon>Bacillota</taxon>
        <taxon>Bacilli</taxon>
        <taxon>Bacillales</taxon>
        <taxon>Paenibacillaceae</taxon>
        <taxon>Paenibacillus</taxon>
    </lineage>
</organism>
<dbReference type="InterPro" id="IPR036895">
    <property type="entry name" value="Uracil-DNA_glycosylase-like_sf"/>
</dbReference>
<dbReference type="EMBL" id="NHRJ02000012">
    <property type="protein sequence ID" value="PZE19856.1"/>
    <property type="molecule type" value="Genomic_DNA"/>
</dbReference>
<dbReference type="CDD" id="cd10030">
    <property type="entry name" value="UDG-F4_TTUDGA_SPO1dp_like"/>
    <property type="match status" value="1"/>
</dbReference>